<dbReference type="EMBL" id="VTPC01000567">
    <property type="protein sequence ID" value="KAF2905301.1"/>
    <property type="molecule type" value="Genomic_DNA"/>
</dbReference>
<proteinExistence type="predicted"/>
<accession>A0A8K0DL26</accession>
<organism evidence="1 2">
    <name type="scientific">Ignelater luminosus</name>
    <name type="common">Cucubano</name>
    <name type="synonym">Pyrophorus luminosus</name>
    <dbReference type="NCBI Taxonomy" id="2038154"/>
    <lineage>
        <taxon>Eukaryota</taxon>
        <taxon>Metazoa</taxon>
        <taxon>Ecdysozoa</taxon>
        <taxon>Arthropoda</taxon>
        <taxon>Hexapoda</taxon>
        <taxon>Insecta</taxon>
        <taxon>Pterygota</taxon>
        <taxon>Neoptera</taxon>
        <taxon>Endopterygota</taxon>
        <taxon>Coleoptera</taxon>
        <taxon>Polyphaga</taxon>
        <taxon>Elateriformia</taxon>
        <taxon>Elateroidea</taxon>
        <taxon>Elateridae</taxon>
        <taxon>Agrypninae</taxon>
        <taxon>Pyrophorini</taxon>
        <taxon>Ignelater</taxon>
    </lineage>
</organism>
<protein>
    <submittedName>
        <fullName evidence="1">Uncharacterized protein</fullName>
    </submittedName>
</protein>
<evidence type="ECO:0000313" key="2">
    <source>
        <dbReference type="Proteomes" id="UP000801492"/>
    </source>
</evidence>
<dbReference type="Proteomes" id="UP000801492">
    <property type="component" value="Unassembled WGS sequence"/>
</dbReference>
<sequence length="121" mass="14099">MGVCDTFVYFIEKTHEFQKFITTLIDSNCKNGKVVINFLNSSILFSIGYYIKKLKDDSCFVEKKQCLTCDCTIYLMELLQDFAFTVDSKQTSNVITANINSNFPKFKKQSNESRWHKYPCI</sequence>
<gene>
    <name evidence="1" type="ORF">ILUMI_00875</name>
</gene>
<evidence type="ECO:0000313" key="1">
    <source>
        <dbReference type="EMBL" id="KAF2905301.1"/>
    </source>
</evidence>
<name>A0A8K0DL26_IGNLU</name>
<reference evidence="1" key="1">
    <citation type="submission" date="2019-08" db="EMBL/GenBank/DDBJ databases">
        <title>The genome of the North American firefly Photinus pyralis.</title>
        <authorList>
            <consortium name="Photinus pyralis genome working group"/>
            <person name="Fallon T.R."/>
            <person name="Sander Lower S.E."/>
            <person name="Weng J.-K."/>
        </authorList>
    </citation>
    <scope>NUCLEOTIDE SEQUENCE</scope>
    <source>
        <strain evidence="1">TRF0915ILg1</strain>
        <tissue evidence="1">Whole body</tissue>
    </source>
</reference>
<keyword evidence="2" id="KW-1185">Reference proteome</keyword>
<comment type="caution">
    <text evidence="1">The sequence shown here is derived from an EMBL/GenBank/DDBJ whole genome shotgun (WGS) entry which is preliminary data.</text>
</comment>
<dbReference type="AlphaFoldDB" id="A0A8K0DL26"/>